<proteinExistence type="predicted"/>
<feature type="region of interest" description="Disordered" evidence="1">
    <location>
        <begin position="221"/>
        <end position="241"/>
    </location>
</feature>
<feature type="region of interest" description="Disordered" evidence="1">
    <location>
        <begin position="149"/>
        <end position="185"/>
    </location>
</feature>
<evidence type="ECO:0000313" key="3">
    <source>
        <dbReference type="Proteomes" id="UP000887567"/>
    </source>
</evidence>
<keyword evidence="3" id="KW-1185">Reference proteome</keyword>
<organism evidence="2 3">
    <name type="scientific">Exaiptasia diaphana</name>
    <name type="common">Tropical sea anemone</name>
    <name type="synonym">Aiptasia pulchella</name>
    <dbReference type="NCBI Taxonomy" id="2652724"/>
    <lineage>
        <taxon>Eukaryota</taxon>
        <taxon>Metazoa</taxon>
        <taxon>Cnidaria</taxon>
        <taxon>Anthozoa</taxon>
        <taxon>Hexacorallia</taxon>
        <taxon>Actiniaria</taxon>
        <taxon>Aiptasiidae</taxon>
        <taxon>Exaiptasia</taxon>
    </lineage>
</organism>
<feature type="region of interest" description="Disordered" evidence="1">
    <location>
        <begin position="1"/>
        <end position="122"/>
    </location>
</feature>
<feature type="compositionally biased region" description="Low complexity" evidence="1">
    <location>
        <begin position="94"/>
        <end position="107"/>
    </location>
</feature>
<dbReference type="GeneID" id="110252897"/>
<feature type="compositionally biased region" description="Basic and acidic residues" evidence="1">
    <location>
        <begin position="61"/>
        <end position="81"/>
    </location>
</feature>
<dbReference type="EnsemblMetazoa" id="XM_021059748.2">
    <property type="protein sequence ID" value="XP_020915407.1"/>
    <property type="gene ID" value="LOC110252897"/>
</dbReference>
<sequence>MAAKFKFATGSASENTSRISTIKRSSPSQQVAMSYKELGLEEDVSLAPLPSKRRRRARKSAGSDKVRNSNDAEREKKREFSNENTAHPYQNDGLNNTGLLTTHNTKNSCSTPGHTEKLLDGNPENHDYFAKEETTNTFQEGMIHDISFSRNSKFGSAGKTTMVSSTQGRNQNSPPDTPEKPSLSIEKRPDSFQEDVCHVPCGSGTDLVLEQSSGPCFSKNLSSGSSADLRKSTNGASRGNVCDKTFARPSVGSSNEAPTTAVHSRAFECNIDSTSSHLPNNTYPSQNIAYPSQNIAYSKSNLKTAGNTKDLRTTLPLSPVCNAAGDRLAGSTVSSSSNGSAAAVRSTVLTQTANASGIPNVNYSANDTNSPAYRSTYSICSSTSHEVLANACVLSDSDASNSDSIAFDIPASPGVSAPTRDELAELYKQLENGDFQA</sequence>
<evidence type="ECO:0000256" key="1">
    <source>
        <dbReference type="SAM" id="MobiDB-lite"/>
    </source>
</evidence>
<protein>
    <submittedName>
        <fullName evidence="2">Uncharacterized protein</fullName>
    </submittedName>
</protein>
<feature type="compositionally biased region" description="Polar residues" evidence="1">
    <location>
        <begin position="149"/>
        <end position="174"/>
    </location>
</feature>
<feature type="compositionally biased region" description="Polar residues" evidence="1">
    <location>
        <begin position="221"/>
        <end position="237"/>
    </location>
</feature>
<name>A0A913Y648_EXADI</name>
<accession>A0A913Y648</accession>
<evidence type="ECO:0000313" key="2">
    <source>
        <dbReference type="EnsemblMetazoa" id="XP_020915407.1"/>
    </source>
</evidence>
<feature type="compositionally biased region" description="Polar residues" evidence="1">
    <location>
        <begin position="10"/>
        <end position="32"/>
    </location>
</feature>
<dbReference type="Proteomes" id="UP000887567">
    <property type="component" value="Unplaced"/>
</dbReference>
<dbReference type="KEGG" id="epa:110252897"/>
<dbReference type="RefSeq" id="XP_020915407.1">
    <property type="nucleotide sequence ID" value="XM_021059748.2"/>
</dbReference>
<reference evidence="2" key="1">
    <citation type="submission" date="2022-11" db="UniProtKB">
        <authorList>
            <consortium name="EnsemblMetazoa"/>
        </authorList>
    </citation>
    <scope>IDENTIFICATION</scope>
</reference>
<dbReference type="AlphaFoldDB" id="A0A913Y648"/>